<protein>
    <submittedName>
        <fullName evidence="2">Uncharacterized protein</fullName>
    </submittedName>
</protein>
<reference evidence="2 3" key="1">
    <citation type="journal article" date="2014" name="Int. J. Syst. Evol. Microbiol.">
        <title>Complete genome sequence of Corynebacterium casei LMG S-19264T (=DSM 44701T), isolated from a smear-ripened cheese.</title>
        <authorList>
            <consortium name="US DOE Joint Genome Institute (JGI-PGF)"/>
            <person name="Walter F."/>
            <person name="Albersmeier A."/>
            <person name="Kalinowski J."/>
            <person name="Ruckert C."/>
        </authorList>
    </citation>
    <scope>NUCLEOTIDE SEQUENCE [LARGE SCALE GENOMIC DNA]</scope>
    <source>
        <strain evidence="2 3">NBRC 112785</strain>
    </source>
</reference>
<keyword evidence="3" id="KW-1185">Reference proteome</keyword>
<gene>
    <name evidence="2" type="ORF">GCM10007894_00480</name>
</gene>
<name>A0AA37WXR7_9GAMM</name>
<dbReference type="Proteomes" id="UP001157439">
    <property type="component" value="Unassembled WGS sequence"/>
</dbReference>
<sequence>MKLAKLMSAVVGLCLSSSALALSESDFNRIEHHINTGVGKTLPYATNSRTAAFENTFDFMTYTSKQGHKLVTYLDTPDMAFDKAELIIRVRENVANQTKTKITVKLRGANPEAFGAVSNYRKAEIDITAGKNAYGVSWDIPYSSADIDVKNVDVDKVFATIRAHNRAAYNLVKDIYEANKGKIIQTEVMRALEWEGQLKDSRFDSLEVEFAYWTPLYRKPRIYFGEFNFKGHASNSKLLAEAAAHIEQEVERIGLLEGMHTGSKTGATFKLSKGFNK</sequence>
<dbReference type="EMBL" id="BSPO01000001">
    <property type="protein sequence ID" value="GLS82071.1"/>
    <property type="molecule type" value="Genomic_DNA"/>
</dbReference>
<dbReference type="AlphaFoldDB" id="A0AA37WXR7"/>
<keyword evidence="1" id="KW-0732">Signal</keyword>
<dbReference type="RefSeq" id="WP_095497642.1">
    <property type="nucleotide sequence ID" value="NZ_BSPO01000001.1"/>
</dbReference>
<organism evidence="2 3">
    <name type="scientific">Paraferrimonas haliotis</name>
    <dbReference type="NCBI Taxonomy" id="2013866"/>
    <lineage>
        <taxon>Bacteria</taxon>
        <taxon>Pseudomonadati</taxon>
        <taxon>Pseudomonadota</taxon>
        <taxon>Gammaproteobacteria</taxon>
        <taxon>Alteromonadales</taxon>
        <taxon>Ferrimonadaceae</taxon>
        <taxon>Paraferrimonas</taxon>
    </lineage>
</organism>
<evidence type="ECO:0000256" key="1">
    <source>
        <dbReference type="SAM" id="SignalP"/>
    </source>
</evidence>
<accession>A0AA37WXR7</accession>
<evidence type="ECO:0000313" key="2">
    <source>
        <dbReference type="EMBL" id="GLS82071.1"/>
    </source>
</evidence>
<proteinExistence type="predicted"/>
<evidence type="ECO:0000313" key="3">
    <source>
        <dbReference type="Proteomes" id="UP001157439"/>
    </source>
</evidence>
<comment type="caution">
    <text evidence="2">The sequence shown here is derived from an EMBL/GenBank/DDBJ whole genome shotgun (WGS) entry which is preliminary data.</text>
</comment>
<feature type="chain" id="PRO_5041250483" evidence="1">
    <location>
        <begin position="22"/>
        <end position="277"/>
    </location>
</feature>
<feature type="signal peptide" evidence="1">
    <location>
        <begin position="1"/>
        <end position="21"/>
    </location>
</feature>